<protein>
    <recommendedName>
        <fullName evidence="2">RRM domain-containing protein</fullName>
    </recommendedName>
</protein>
<dbReference type="Pfam" id="PF00076">
    <property type="entry name" value="RRM_1"/>
    <property type="match status" value="1"/>
</dbReference>
<dbReference type="Gene3D" id="3.30.70.330">
    <property type="match status" value="1"/>
</dbReference>
<name>A0A9R1G4V8_WHEAT</name>
<dbReference type="Gramene" id="TraesNOR3D03G02027730.1">
    <property type="protein sequence ID" value="TraesNOR3D03G02027730.1"/>
    <property type="gene ID" value="TraesNOR3D03G02027730"/>
</dbReference>
<dbReference type="InterPro" id="IPR036047">
    <property type="entry name" value="F-box-like_dom_sf"/>
</dbReference>
<dbReference type="Gramene" id="TraesMAC3D03G02001820.1">
    <property type="protein sequence ID" value="TraesMAC3D03G02001820.1"/>
    <property type="gene ID" value="TraesMAC3D03G02001820"/>
</dbReference>
<dbReference type="PANTHER" id="PTHR33110:SF139">
    <property type="entry name" value="RRM DOMAIN-CONTAINING PROTEIN"/>
    <property type="match status" value="1"/>
</dbReference>
<dbReference type="SUPFAM" id="SSF81383">
    <property type="entry name" value="F-box domain"/>
    <property type="match status" value="1"/>
</dbReference>
<dbReference type="Gramene" id="TraesCLE_scaffold_024010_01G000100.1">
    <property type="protein sequence ID" value="TraesCLE_scaffold_024010_01G000100.1"/>
    <property type="gene ID" value="TraesCLE_scaffold_024010_01G000100"/>
</dbReference>
<proteinExistence type="predicted"/>
<dbReference type="Gramene" id="TraesCAD_scaffold_003597_01G000100.1">
    <property type="protein sequence ID" value="TraesCAD_scaffold_003597_01G000100.1"/>
    <property type="gene ID" value="TraesCAD_scaffold_003597_01G000100"/>
</dbReference>
<dbReference type="InterPro" id="IPR012677">
    <property type="entry name" value="Nucleotide-bd_a/b_plait_sf"/>
</dbReference>
<dbReference type="Gramene" id="TraesJAG3D03G02007920.1">
    <property type="protein sequence ID" value="TraesJAG3D03G02007920.1"/>
    <property type="gene ID" value="TraesJAG3D03G02007920"/>
</dbReference>
<dbReference type="Proteomes" id="UP000815260">
    <property type="component" value="Chromosome 3D"/>
</dbReference>
<dbReference type="InterPro" id="IPR000504">
    <property type="entry name" value="RRM_dom"/>
</dbReference>
<reference evidence="3" key="1">
    <citation type="journal article" date="2017" name="Gigascience">
        <title>The first near-complete assembly of the hexaploid bread wheat genome, Triticum aestivum.</title>
        <authorList>
            <person name="Zimin A.V."/>
            <person name="Puiu D."/>
            <person name="Hall R."/>
            <person name="Kingan S."/>
            <person name="Clavijo B.J."/>
            <person name="Salzberg S.L."/>
        </authorList>
    </citation>
    <scope>NUCLEOTIDE SEQUENCE</scope>
    <source>
        <tissue evidence="3">Leaf</tissue>
    </source>
</reference>
<evidence type="ECO:0000313" key="3">
    <source>
        <dbReference type="EMBL" id="KAF7040776.1"/>
    </source>
</evidence>
<dbReference type="PANTHER" id="PTHR33110">
    <property type="entry name" value="F-BOX/KELCH-REPEAT PROTEIN-RELATED"/>
    <property type="match status" value="1"/>
</dbReference>
<dbReference type="SMART" id="SM00360">
    <property type="entry name" value="RRM"/>
    <property type="match status" value="1"/>
</dbReference>
<keyword evidence="1" id="KW-0694">RNA-binding</keyword>
<dbReference type="OrthoDB" id="694843at2759"/>
<dbReference type="Gene3D" id="1.20.1280.50">
    <property type="match status" value="1"/>
</dbReference>
<dbReference type="Gramene" id="TraesSTA3D03G01996100.1">
    <property type="protein sequence ID" value="TraesSTA3D03G01996100.1"/>
    <property type="gene ID" value="TraesSTA3D03G01996100"/>
</dbReference>
<dbReference type="Gramene" id="TraesJUL3D03G02018830.1">
    <property type="protein sequence ID" value="TraesJUL3D03G02018830.1"/>
    <property type="gene ID" value="TraesJUL3D03G02018830"/>
</dbReference>
<accession>A0A9R1G4V8</accession>
<comment type="caution">
    <text evidence="3">The sequence shown here is derived from an EMBL/GenBank/DDBJ whole genome shotgun (WGS) entry which is preliminary data.</text>
</comment>
<reference evidence="3" key="2">
    <citation type="submission" date="2020-03" db="EMBL/GenBank/DDBJ databases">
        <title>The second near-complete assembly of the hexaploid bread wheat (Triticum aestivum) genome.</title>
        <authorList>
            <person name="Zimin A.V."/>
            <person name="Puiu D."/>
            <person name="Shumante A."/>
            <person name="Alonge M."/>
            <person name="Salzberg S.L."/>
        </authorList>
    </citation>
    <scope>NUCLEOTIDE SEQUENCE</scope>
    <source>
        <tissue evidence="3">Leaf</tissue>
    </source>
</reference>
<dbReference type="PROSITE" id="PS50102">
    <property type="entry name" value="RRM"/>
    <property type="match status" value="1"/>
</dbReference>
<dbReference type="SUPFAM" id="SSF54928">
    <property type="entry name" value="RNA-binding domain, RBD"/>
    <property type="match status" value="1"/>
</dbReference>
<evidence type="ECO:0000259" key="2">
    <source>
        <dbReference type="PROSITE" id="PS50102"/>
    </source>
</evidence>
<dbReference type="EMBL" id="CM022219">
    <property type="protein sequence ID" value="KAF7040776.1"/>
    <property type="molecule type" value="Genomic_DNA"/>
</dbReference>
<evidence type="ECO:0000256" key="1">
    <source>
        <dbReference type="PROSITE-ProRule" id="PRU00176"/>
    </source>
</evidence>
<sequence length="531" mass="60042">MHATDWSDLPLDLAREISGRLQHDAVDLVRFHAVCKPWRNSRTTTATDQFLPWLVPAVKEDVTRIEMRCVLSGSNYRSQPLLSEPVSGYWVISSSGTALRCLTIERLRPSLHDPLTGAAARLPLLPQSLGLWGKEIHPHGVIYGDGATLLYSISTAACVVGHRPTARFRAALLRPGDAEWAILERTLEHQLRYRGWPPPQPVLSSVTYHDDGKILAVMEADQWWRPVTPNSNIAPDELAKSRGTPVVQVWFGQSTSNYNYILESSGEILWVSINTREVDRYLIGTNPCLLNVKVSVHALQEPLLSQSSPLEKMRWVRRDGRSLADRVLFLGTRHSFVVDAGWVPNGNGGCAYFVYHNNNAFTYGRRAVFRCNLINGRTELVQRLPRCWDYKMCLWFNPESVITPPREIIEESLKQQQQIAPRISSPPRHTIHIERHRVPSFRVLVRNLPLTVKNTQLRLFFSEHGKVSSAEVICYKKTRASQGIGHVTIETTHSHEEDALAALNELVLDGCHLEVSLIKEGQPPQRPCQCR</sequence>
<dbReference type="InterPro" id="IPR005174">
    <property type="entry name" value="KIB1-4_b-propeller"/>
</dbReference>
<organism evidence="3">
    <name type="scientific">Triticum aestivum</name>
    <name type="common">Wheat</name>
    <dbReference type="NCBI Taxonomy" id="4565"/>
    <lineage>
        <taxon>Eukaryota</taxon>
        <taxon>Viridiplantae</taxon>
        <taxon>Streptophyta</taxon>
        <taxon>Embryophyta</taxon>
        <taxon>Tracheophyta</taxon>
        <taxon>Spermatophyta</taxon>
        <taxon>Magnoliopsida</taxon>
        <taxon>Liliopsida</taxon>
        <taxon>Poales</taxon>
        <taxon>Poaceae</taxon>
        <taxon>BOP clade</taxon>
        <taxon>Pooideae</taxon>
        <taxon>Triticodae</taxon>
        <taxon>Triticeae</taxon>
        <taxon>Triticinae</taxon>
        <taxon>Triticum</taxon>
    </lineage>
</organism>
<dbReference type="GO" id="GO:0003723">
    <property type="term" value="F:RNA binding"/>
    <property type="evidence" value="ECO:0007669"/>
    <property type="project" value="UniProtKB-UniRule"/>
</dbReference>
<dbReference type="Gramene" id="TraesPARA_EIv1.0_1177410.1">
    <property type="protein sequence ID" value="TraesPARA_EIv1.0_1177410.1.CDS"/>
    <property type="gene ID" value="TraesPARA_EIv1.0_1177410"/>
</dbReference>
<dbReference type="Gramene" id="TraesROB_scaffold_003959_01G000300.1">
    <property type="protein sequence ID" value="TraesROB_scaffold_003959_01G000300.1"/>
    <property type="gene ID" value="TraesROB_scaffold_003959_01G000300"/>
</dbReference>
<dbReference type="Gramene" id="TraesWEE_scaffold_015255_01G000200.1">
    <property type="protein sequence ID" value="TraesWEE_scaffold_015255_01G000200.1"/>
    <property type="gene ID" value="TraesWEE_scaffold_015255_01G000200"/>
</dbReference>
<dbReference type="AlphaFoldDB" id="A0A9R1G4V8"/>
<dbReference type="InterPro" id="IPR035979">
    <property type="entry name" value="RBD_domain_sf"/>
</dbReference>
<dbReference type="Gramene" id="TraesSYM3D03G02026240.1">
    <property type="protein sequence ID" value="TraesSYM3D03G02026240.1"/>
    <property type="gene ID" value="TraesSYM3D03G02026240"/>
</dbReference>
<gene>
    <name evidence="3" type="ORF">CFC21_050654</name>
</gene>
<feature type="domain" description="RRM" evidence="2">
    <location>
        <begin position="441"/>
        <end position="520"/>
    </location>
</feature>
<dbReference type="Gramene" id="TraesARI3D03G02037990.1">
    <property type="protein sequence ID" value="TraesARI3D03G02037990.1"/>
    <property type="gene ID" value="TraesARI3D03G02037990"/>
</dbReference>
<dbReference type="Pfam" id="PF03478">
    <property type="entry name" value="Beta-prop_KIB1-4"/>
    <property type="match status" value="1"/>
</dbReference>